<gene>
    <name evidence="3" type="ORF">METZ01_LOCUS232956</name>
</gene>
<sequence>MERDKVYERVRAKVEKLFGFYTHLAVYLCVNGVLFTINLMTSPGYLWAIWPLMGWGIGLFFHAFGVYGSGYKERMIEKMVEKEMGQQ</sequence>
<protein>
    <recommendedName>
        <fullName evidence="2">2TM domain-containing protein</fullName>
    </recommendedName>
</protein>
<dbReference type="AlphaFoldDB" id="A0A382GZ00"/>
<keyword evidence="1" id="KW-0472">Membrane</keyword>
<feature type="transmembrane region" description="Helical" evidence="1">
    <location>
        <begin position="47"/>
        <end position="69"/>
    </location>
</feature>
<accession>A0A382GZ00</accession>
<feature type="transmembrane region" description="Helical" evidence="1">
    <location>
        <begin position="20"/>
        <end position="41"/>
    </location>
</feature>
<organism evidence="3">
    <name type="scientific">marine metagenome</name>
    <dbReference type="NCBI Taxonomy" id="408172"/>
    <lineage>
        <taxon>unclassified sequences</taxon>
        <taxon>metagenomes</taxon>
        <taxon>ecological metagenomes</taxon>
    </lineage>
</organism>
<dbReference type="Pfam" id="PF13239">
    <property type="entry name" value="2TM"/>
    <property type="match status" value="1"/>
</dbReference>
<name>A0A382GZ00_9ZZZZ</name>
<evidence type="ECO:0000313" key="3">
    <source>
        <dbReference type="EMBL" id="SVB80102.1"/>
    </source>
</evidence>
<proteinExistence type="predicted"/>
<dbReference type="EMBL" id="UINC01058157">
    <property type="protein sequence ID" value="SVB80102.1"/>
    <property type="molecule type" value="Genomic_DNA"/>
</dbReference>
<dbReference type="InterPro" id="IPR025698">
    <property type="entry name" value="2TM_dom"/>
</dbReference>
<keyword evidence="1" id="KW-1133">Transmembrane helix</keyword>
<keyword evidence="1" id="KW-0812">Transmembrane</keyword>
<feature type="domain" description="2TM" evidence="2">
    <location>
        <begin position="9"/>
        <end position="84"/>
    </location>
</feature>
<evidence type="ECO:0000259" key="2">
    <source>
        <dbReference type="Pfam" id="PF13239"/>
    </source>
</evidence>
<evidence type="ECO:0000256" key="1">
    <source>
        <dbReference type="SAM" id="Phobius"/>
    </source>
</evidence>
<reference evidence="3" key="1">
    <citation type="submission" date="2018-05" db="EMBL/GenBank/DDBJ databases">
        <authorList>
            <person name="Lanie J.A."/>
            <person name="Ng W.-L."/>
            <person name="Kazmierczak K.M."/>
            <person name="Andrzejewski T.M."/>
            <person name="Davidsen T.M."/>
            <person name="Wayne K.J."/>
            <person name="Tettelin H."/>
            <person name="Glass J.I."/>
            <person name="Rusch D."/>
            <person name="Podicherti R."/>
            <person name="Tsui H.-C.T."/>
            <person name="Winkler M.E."/>
        </authorList>
    </citation>
    <scope>NUCLEOTIDE SEQUENCE</scope>
</reference>